<dbReference type="GO" id="GO:0005829">
    <property type="term" value="C:cytosol"/>
    <property type="evidence" value="ECO:0007669"/>
    <property type="project" value="TreeGrafter"/>
</dbReference>
<comment type="function">
    <text evidence="6">Catalyzes the reduction of dTDP-6-deoxy-L-lyxo-4-hexulose to yield dTDP-L-rhamnose.</text>
</comment>
<dbReference type="PANTHER" id="PTHR10491">
    <property type="entry name" value="DTDP-4-DEHYDRORHAMNOSE REDUCTASE"/>
    <property type="match status" value="1"/>
</dbReference>
<evidence type="ECO:0000256" key="1">
    <source>
        <dbReference type="ARBA" id="ARBA00004781"/>
    </source>
</evidence>
<evidence type="ECO:0000256" key="5">
    <source>
        <dbReference type="ARBA" id="ARBA00048200"/>
    </source>
</evidence>
<reference evidence="8" key="2">
    <citation type="journal article" date="2021" name="PeerJ">
        <title>Extensive microbial diversity within the chicken gut microbiome revealed by metagenomics and culture.</title>
        <authorList>
            <person name="Gilroy R."/>
            <person name="Ravi A."/>
            <person name="Getino M."/>
            <person name="Pursley I."/>
            <person name="Horton D.L."/>
            <person name="Alikhan N.F."/>
            <person name="Baker D."/>
            <person name="Gharbi K."/>
            <person name="Hall N."/>
            <person name="Watson M."/>
            <person name="Adriaenssens E.M."/>
            <person name="Foster-Nyarko E."/>
            <person name="Jarju S."/>
            <person name="Secka A."/>
            <person name="Antonio M."/>
            <person name="Oren A."/>
            <person name="Chaudhuri R.R."/>
            <person name="La Ragione R."/>
            <person name="Hildebrand F."/>
            <person name="Pallen M.J."/>
        </authorList>
    </citation>
    <scope>NUCLEOTIDE SEQUENCE</scope>
    <source>
        <strain evidence="8">D3-1215</strain>
    </source>
</reference>
<dbReference type="Gene3D" id="3.40.50.720">
    <property type="entry name" value="NAD(P)-binding Rossmann-like Domain"/>
    <property type="match status" value="1"/>
</dbReference>
<name>A0A9D9EHQ9_9BACT</name>
<feature type="domain" description="RmlD-like substrate binding" evidence="7">
    <location>
        <begin position="3"/>
        <end position="290"/>
    </location>
</feature>
<accession>A0A9D9EHQ9</accession>
<dbReference type="Pfam" id="PF04321">
    <property type="entry name" value="RmlD_sub_bind"/>
    <property type="match status" value="1"/>
</dbReference>
<comment type="pathway">
    <text evidence="1 6">Carbohydrate biosynthesis; dTDP-L-rhamnose biosynthesis.</text>
</comment>
<evidence type="ECO:0000259" key="7">
    <source>
        <dbReference type="Pfam" id="PF04321"/>
    </source>
</evidence>
<keyword evidence="6 8" id="KW-0560">Oxidoreductase</keyword>
<dbReference type="AlphaFoldDB" id="A0A9D9EHQ9"/>
<evidence type="ECO:0000313" key="8">
    <source>
        <dbReference type="EMBL" id="MBO8447085.1"/>
    </source>
</evidence>
<evidence type="ECO:0000256" key="3">
    <source>
        <dbReference type="ARBA" id="ARBA00012929"/>
    </source>
</evidence>
<dbReference type="Gene3D" id="3.90.25.10">
    <property type="entry name" value="UDP-galactose 4-epimerase, domain 1"/>
    <property type="match status" value="1"/>
</dbReference>
<evidence type="ECO:0000256" key="4">
    <source>
        <dbReference type="ARBA" id="ARBA00017099"/>
    </source>
</evidence>
<evidence type="ECO:0000313" key="9">
    <source>
        <dbReference type="Proteomes" id="UP000823637"/>
    </source>
</evidence>
<dbReference type="PANTHER" id="PTHR10491:SF4">
    <property type="entry name" value="METHIONINE ADENOSYLTRANSFERASE 2 SUBUNIT BETA"/>
    <property type="match status" value="1"/>
</dbReference>
<evidence type="ECO:0000256" key="2">
    <source>
        <dbReference type="ARBA" id="ARBA00010944"/>
    </source>
</evidence>
<proteinExistence type="inferred from homology"/>
<organism evidence="8 9">
    <name type="scientific">Candidatus Enterocola intestinipullorum</name>
    <dbReference type="NCBI Taxonomy" id="2840783"/>
    <lineage>
        <taxon>Bacteria</taxon>
        <taxon>Pseudomonadati</taxon>
        <taxon>Bacteroidota</taxon>
        <taxon>Bacteroidia</taxon>
        <taxon>Bacteroidales</taxon>
        <taxon>Candidatus Enterocola</taxon>
    </lineage>
</organism>
<dbReference type="InterPro" id="IPR036291">
    <property type="entry name" value="NAD(P)-bd_dom_sf"/>
</dbReference>
<dbReference type="GO" id="GO:0008831">
    <property type="term" value="F:dTDP-4-dehydrorhamnose reductase activity"/>
    <property type="evidence" value="ECO:0007669"/>
    <property type="project" value="UniProtKB-EC"/>
</dbReference>
<comment type="caution">
    <text evidence="8">The sequence shown here is derived from an EMBL/GenBank/DDBJ whole genome shotgun (WGS) entry which is preliminary data.</text>
</comment>
<dbReference type="GO" id="GO:0019305">
    <property type="term" value="P:dTDP-rhamnose biosynthetic process"/>
    <property type="evidence" value="ECO:0007669"/>
    <property type="project" value="TreeGrafter"/>
</dbReference>
<comment type="similarity">
    <text evidence="2 6">Belongs to the dTDP-4-dehydrorhamnose reductase family.</text>
</comment>
<protein>
    <recommendedName>
        <fullName evidence="4 6">dTDP-4-dehydrorhamnose reductase</fullName>
        <ecNumber evidence="3 6">1.1.1.133</ecNumber>
    </recommendedName>
</protein>
<dbReference type="SUPFAM" id="SSF51735">
    <property type="entry name" value="NAD(P)-binding Rossmann-fold domains"/>
    <property type="match status" value="1"/>
</dbReference>
<dbReference type="InterPro" id="IPR029903">
    <property type="entry name" value="RmlD-like-bd"/>
</dbReference>
<dbReference type="CDD" id="cd05254">
    <property type="entry name" value="dTDP_HR_like_SDR_e"/>
    <property type="match status" value="1"/>
</dbReference>
<dbReference type="EC" id="1.1.1.133" evidence="3 6"/>
<dbReference type="Proteomes" id="UP000823637">
    <property type="component" value="Unassembled WGS sequence"/>
</dbReference>
<comment type="catalytic activity">
    <reaction evidence="5">
        <text>dTDP-beta-L-rhamnose + NADP(+) = dTDP-4-dehydro-beta-L-rhamnose + NADPH + H(+)</text>
        <dbReference type="Rhea" id="RHEA:21796"/>
        <dbReference type="ChEBI" id="CHEBI:15378"/>
        <dbReference type="ChEBI" id="CHEBI:57510"/>
        <dbReference type="ChEBI" id="CHEBI:57783"/>
        <dbReference type="ChEBI" id="CHEBI:58349"/>
        <dbReference type="ChEBI" id="CHEBI:62830"/>
        <dbReference type="EC" id="1.1.1.133"/>
    </reaction>
</comment>
<dbReference type="NCBIfam" id="TIGR01214">
    <property type="entry name" value="rmlD"/>
    <property type="match status" value="1"/>
</dbReference>
<gene>
    <name evidence="8" type="primary">rfbD</name>
    <name evidence="8" type="ORF">IAC32_05005</name>
</gene>
<keyword evidence="6" id="KW-0521">NADP</keyword>
<sequence>MKKILVTGANGQLGNEIRLLEAANKEFGFVFTDVAELDICNAEAVDSFVEGNSIDIIINCAAYTAVDKAEDDKDLCNRINAEAPANLASAAAKHGAKLVHVSTDYVFDGTAHTPYNEQCAPCPASVYGRTKLAGEDNIRKILPSAIIIRTAWLYSTFGNNFVKTMIRLGKEKNALNVVYDQIGSPTYAADLAAAIMRICNHIASDENPDKFGGTYHFTDEGVCSWYDFTIEIHKNAGISSCKVSPILSGQYPAKAPRPHYSVLDKAKIKDTFGIEIPHWTVSLQHCIAKLGQ</sequence>
<evidence type="ECO:0000256" key="6">
    <source>
        <dbReference type="RuleBase" id="RU364082"/>
    </source>
</evidence>
<dbReference type="EMBL" id="JADIMR010000074">
    <property type="protein sequence ID" value="MBO8447085.1"/>
    <property type="molecule type" value="Genomic_DNA"/>
</dbReference>
<dbReference type="InterPro" id="IPR005913">
    <property type="entry name" value="dTDP_dehydrorham_reduct"/>
</dbReference>
<reference evidence="8" key="1">
    <citation type="submission" date="2020-10" db="EMBL/GenBank/DDBJ databases">
        <authorList>
            <person name="Gilroy R."/>
        </authorList>
    </citation>
    <scope>NUCLEOTIDE SEQUENCE</scope>
    <source>
        <strain evidence="8">D3-1215</strain>
    </source>
</reference>